<dbReference type="AlphaFoldDB" id="A0A226DA25"/>
<name>A0A226DA25_FOLCA</name>
<protein>
    <recommendedName>
        <fullName evidence="3">F-box domain-containing protein</fullName>
    </recommendedName>
</protein>
<dbReference type="InterPro" id="IPR032675">
    <property type="entry name" value="LRR_dom_sf"/>
</dbReference>
<proteinExistence type="predicted"/>
<comment type="caution">
    <text evidence="1">The sequence shown here is derived from an EMBL/GenBank/DDBJ whole genome shotgun (WGS) entry which is preliminary data.</text>
</comment>
<dbReference type="SUPFAM" id="SSF52047">
    <property type="entry name" value="RNI-like"/>
    <property type="match status" value="1"/>
</dbReference>
<accession>A0A226DA25</accession>
<gene>
    <name evidence="1" type="ORF">Fcan01_23802</name>
</gene>
<evidence type="ECO:0008006" key="3">
    <source>
        <dbReference type="Google" id="ProtNLM"/>
    </source>
</evidence>
<dbReference type="OrthoDB" id="509497at2759"/>
<sequence length="507" mass="57898">MLAPHDESTACVEKIGTNGLIIQKIATFLPNRDLISCTRVNSMWETEVRKHLLSRCPVTLSAFKIPKYLADMQYRSYCHNKVNLPLSGQNDLSTIVTQFASFADVNATFVTHLVLEWHLNAIEQNHKFFSVLQQFTNLKSLQLCPFVRSLGQPPLHSDTFPNPIPPEFSLSKLKKLIITVKPDDSRNPRVQFHKSNVFRFVRNLIPKIVPHFPNITHLGVGNVPLTRGQLRKDYVTWWSSFASKLTSFTLQTHDDLVRAVPPILFVAGVTINITRLDISCISYISAPDQFSNIVNNLAPRLTHLRYSGVRSYAKDEVCTVGLPILPKLKVFHLTKAPHGTDDWHGKVPEVMFKFGNEVLNYAVQFPSLEALIFEKEWGRNNGPNCEMPNSAFFETMVPLLYKSFMAEGTSPCVTLRRLDIPFPVGLKFRVGRDADDGWEWRDSAEFFERIRTTFPNLGYHVLEKAWVEGRVKRMEEFVKMGRELGCLEDDIHMMMRHANLLIGCKNV</sequence>
<dbReference type="Proteomes" id="UP000198287">
    <property type="component" value="Unassembled WGS sequence"/>
</dbReference>
<evidence type="ECO:0000313" key="2">
    <source>
        <dbReference type="Proteomes" id="UP000198287"/>
    </source>
</evidence>
<evidence type="ECO:0000313" key="1">
    <source>
        <dbReference type="EMBL" id="OXA41587.1"/>
    </source>
</evidence>
<reference evidence="1 2" key="1">
    <citation type="submission" date="2015-12" db="EMBL/GenBank/DDBJ databases">
        <title>The genome of Folsomia candida.</title>
        <authorList>
            <person name="Faddeeva A."/>
            <person name="Derks M.F."/>
            <person name="Anvar Y."/>
            <person name="Smit S."/>
            <person name="Van Straalen N."/>
            <person name="Roelofs D."/>
        </authorList>
    </citation>
    <scope>NUCLEOTIDE SEQUENCE [LARGE SCALE GENOMIC DNA]</scope>
    <source>
        <strain evidence="1 2">VU population</strain>
        <tissue evidence="1">Whole body</tissue>
    </source>
</reference>
<dbReference type="Gene3D" id="3.80.10.10">
    <property type="entry name" value="Ribonuclease Inhibitor"/>
    <property type="match status" value="1"/>
</dbReference>
<keyword evidence="2" id="KW-1185">Reference proteome</keyword>
<dbReference type="EMBL" id="LNIX01000029">
    <property type="protein sequence ID" value="OXA41587.1"/>
    <property type="molecule type" value="Genomic_DNA"/>
</dbReference>
<organism evidence="1 2">
    <name type="scientific">Folsomia candida</name>
    <name type="common">Springtail</name>
    <dbReference type="NCBI Taxonomy" id="158441"/>
    <lineage>
        <taxon>Eukaryota</taxon>
        <taxon>Metazoa</taxon>
        <taxon>Ecdysozoa</taxon>
        <taxon>Arthropoda</taxon>
        <taxon>Hexapoda</taxon>
        <taxon>Collembola</taxon>
        <taxon>Entomobryomorpha</taxon>
        <taxon>Isotomoidea</taxon>
        <taxon>Isotomidae</taxon>
        <taxon>Proisotominae</taxon>
        <taxon>Folsomia</taxon>
    </lineage>
</organism>